<keyword evidence="2" id="KW-1003">Cell membrane</keyword>
<feature type="transmembrane region" description="Helical" evidence="6">
    <location>
        <begin position="740"/>
        <end position="762"/>
    </location>
</feature>
<evidence type="ECO:0000256" key="3">
    <source>
        <dbReference type="ARBA" id="ARBA00022692"/>
    </source>
</evidence>
<dbReference type="Proteomes" id="UP000317043">
    <property type="component" value="Unassembled WGS sequence"/>
</dbReference>
<evidence type="ECO:0000256" key="2">
    <source>
        <dbReference type="ARBA" id="ARBA00022475"/>
    </source>
</evidence>
<organism evidence="8 9">
    <name type="scientific">Stackebrandtia endophytica</name>
    <dbReference type="NCBI Taxonomy" id="1496996"/>
    <lineage>
        <taxon>Bacteria</taxon>
        <taxon>Bacillati</taxon>
        <taxon>Actinomycetota</taxon>
        <taxon>Actinomycetes</taxon>
        <taxon>Glycomycetales</taxon>
        <taxon>Glycomycetaceae</taxon>
        <taxon>Stackebrandtia</taxon>
    </lineage>
</organism>
<evidence type="ECO:0000313" key="9">
    <source>
        <dbReference type="Proteomes" id="UP000317043"/>
    </source>
</evidence>
<feature type="transmembrane region" description="Helical" evidence="6">
    <location>
        <begin position="693"/>
        <end position="720"/>
    </location>
</feature>
<dbReference type="Pfam" id="PF02687">
    <property type="entry name" value="FtsX"/>
    <property type="match status" value="2"/>
</dbReference>
<feature type="transmembrane region" description="Helical" evidence="6">
    <location>
        <begin position="370"/>
        <end position="392"/>
    </location>
</feature>
<keyword evidence="3 6" id="KW-0812">Transmembrane</keyword>
<reference evidence="8 9" key="1">
    <citation type="submission" date="2019-06" db="EMBL/GenBank/DDBJ databases">
        <title>Sequencing the genomes of 1000 actinobacteria strains.</title>
        <authorList>
            <person name="Klenk H.-P."/>
        </authorList>
    </citation>
    <scope>NUCLEOTIDE SEQUENCE [LARGE SCALE GENOMIC DNA]</scope>
    <source>
        <strain evidence="8 9">DSM 45928</strain>
    </source>
</reference>
<feature type="transmembrane region" description="Helical" evidence="6">
    <location>
        <begin position="255"/>
        <end position="277"/>
    </location>
</feature>
<keyword evidence="4 6" id="KW-1133">Transmembrane helix</keyword>
<evidence type="ECO:0000256" key="4">
    <source>
        <dbReference type="ARBA" id="ARBA00022989"/>
    </source>
</evidence>
<sequence>MTERRIVTGWRRWAIDLTTGFRFALSGGRSGVVRTLLTTMGVGLAVALLLMAASLPTVFEKRDERAANVSIMNYGMELSAADDTMVVNDVWTDFGSIDIRGFRLQPDGSTPPVPPGLTEVPAPGELAVSPALASLLESPEGKLLQPRFDYSITQIIGDEGLIGPSYYVYYLGTDDLVAGDDAYRIDHIGNQGGEPLPPMLLLLGLTAITILLLSVVLFVGVASRFGSESRDRRLAALRLIGADRAMARRVAAGEALLGAVFGLIAGLVFFLIGRQFVEFISLWEISVFATDVNPMPALIPIIFLMVPFLTVGVTWLSMRKLIVEPLGVFRQAQGRKRQVWWRIAIPVVGLAIMAPVALGEELFTGSDLDMVVVPAGVVLLLVGVAALLPWVVEVSTRRMRGGPVPWQLAIRRVQLGGDGAGRAVAGIAVAAAGAIALQMLFTGAEQEMTMRTGISDDSPVVSVSSYGSEPDVDRTLAELGAIDGFTVDYQYNTVLGYTQDGDEETGEFYSADLVIGDCEVLRQLAEVIDCRDGDVFAAQSHYGGDLPPTGMTLEFGDEAVAWVIPDDILTVRAHDPQITSFYGGILATPSAVDQALVDTASIQIRGRTDASIPGAIEHVRNLLEPTGHWQQVNVTGSILRDNTFDGIRRGILVGVLAVMTLIGLSLIVGMLEQLQERRRLLSILSSFGTRRSTLGWSILWQMTVPVVIGLLLAMVVGSVAGLALMKMAGVEMMLDWSNMALMSGMSALTALLVTLLSLPVLWRLMRSDGLRTE</sequence>
<evidence type="ECO:0000256" key="5">
    <source>
        <dbReference type="ARBA" id="ARBA00023136"/>
    </source>
</evidence>
<evidence type="ECO:0000256" key="1">
    <source>
        <dbReference type="ARBA" id="ARBA00004651"/>
    </source>
</evidence>
<dbReference type="AlphaFoldDB" id="A0A543B3T7"/>
<feature type="transmembrane region" description="Helical" evidence="6">
    <location>
        <begin position="339"/>
        <end position="358"/>
    </location>
</feature>
<accession>A0A543B3T7</accession>
<comment type="subcellular location">
    <subcellularLocation>
        <location evidence="1">Cell membrane</location>
        <topology evidence="1">Multi-pass membrane protein</topology>
    </subcellularLocation>
</comment>
<dbReference type="PANTHER" id="PTHR30287">
    <property type="entry name" value="MEMBRANE COMPONENT OF PREDICTED ABC SUPERFAMILY METABOLITE UPTAKE TRANSPORTER"/>
    <property type="match status" value="1"/>
</dbReference>
<keyword evidence="5 6" id="KW-0472">Membrane</keyword>
<evidence type="ECO:0000313" key="8">
    <source>
        <dbReference type="EMBL" id="TQL79498.1"/>
    </source>
</evidence>
<dbReference type="GO" id="GO:0005886">
    <property type="term" value="C:plasma membrane"/>
    <property type="evidence" value="ECO:0007669"/>
    <property type="project" value="UniProtKB-SubCell"/>
</dbReference>
<comment type="caution">
    <text evidence="8">The sequence shown here is derived from an EMBL/GenBank/DDBJ whole genome shotgun (WGS) entry which is preliminary data.</text>
</comment>
<feature type="domain" description="ABC3 transporter permease C-terminal" evidence="7">
    <location>
        <begin position="655"/>
        <end position="758"/>
    </location>
</feature>
<dbReference type="PANTHER" id="PTHR30287:SF1">
    <property type="entry name" value="INNER MEMBRANE PROTEIN"/>
    <property type="match status" value="1"/>
</dbReference>
<feature type="transmembrane region" description="Helical" evidence="6">
    <location>
        <begin position="32"/>
        <end position="55"/>
    </location>
</feature>
<feature type="transmembrane region" description="Helical" evidence="6">
    <location>
        <begin position="297"/>
        <end position="318"/>
    </location>
</feature>
<dbReference type="InterPro" id="IPR003838">
    <property type="entry name" value="ABC3_permease_C"/>
</dbReference>
<dbReference type="InParanoid" id="A0A543B3T7"/>
<keyword evidence="9" id="KW-1185">Reference proteome</keyword>
<dbReference type="EMBL" id="VFOW01000001">
    <property type="protein sequence ID" value="TQL79498.1"/>
    <property type="molecule type" value="Genomic_DNA"/>
</dbReference>
<dbReference type="InterPro" id="IPR038766">
    <property type="entry name" value="Membrane_comp_ABC_pdt"/>
</dbReference>
<proteinExistence type="predicted"/>
<feature type="domain" description="ABC3 transporter permease C-terminal" evidence="7">
    <location>
        <begin position="207"/>
        <end position="321"/>
    </location>
</feature>
<protein>
    <submittedName>
        <fullName evidence="8">FtsX-like permease family protein</fullName>
    </submittedName>
</protein>
<gene>
    <name evidence="8" type="ORF">FB566_5107</name>
</gene>
<feature type="transmembrane region" description="Helical" evidence="6">
    <location>
        <begin position="420"/>
        <end position="441"/>
    </location>
</feature>
<dbReference type="RefSeq" id="WP_170183464.1">
    <property type="nucleotide sequence ID" value="NZ_JBHTGS010000002.1"/>
</dbReference>
<feature type="transmembrane region" description="Helical" evidence="6">
    <location>
        <begin position="199"/>
        <end position="223"/>
    </location>
</feature>
<feature type="transmembrane region" description="Helical" evidence="6">
    <location>
        <begin position="650"/>
        <end position="672"/>
    </location>
</feature>
<evidence type="ECO:0000259" key="7">
    <source>
        <dbReference type="Pfam" id="PF02687"/>
    </source>
</evidence>
<evidence type="ECO:0000256" key="6">
    <source>
        <dbReference type="SAM" id="Phobius"/>
    </source>
</evidence>
<name>A0A543B3T7_9ACTN</name>